<dbReference type="EMBL" id="JRHC01000003">
    <property type="protein sequence ID" value="KJF43230.1"/>
    <property type="molecule type" value="Genomic_DNA"/>
</dbReference>
<protein>
    <submittedName>
        <fullName evidence="1">Uncharacterized protein</fullName>
    </submittedName>
</protein>
<evidence type="ECO:0000313" key="1">
    <source>
        <dbReference type="EMBL" id="KJF43230.1"/>
    </source>
</evidence>
<proteinExistence type="predicted"/>
<organism evidence="1 2">
    <name type="scientific">Draconibacterium sediminis</name>
    <dbReference type="NCBI Taxonomy" id="1544798"/>
    <lineage>
        <taxon>Bacteria</taxon>
        <taxon>Pseudomonadati</taxon>
        <taxon>Bacteroidota</taxon>
        <taxon>Bacteroidia</taxon>
        <taxon>Marinilabiliales</taxon>
        <taxon>Prolixibacteraceae</taxon>
        <taxon>Draconibacterium</taxon>
    </lineage>
</organism>
<comment type="caution">
    <text evidence="1">The sequence shown here is derived from an EMBL/GenBank/DDBJ whole genome shotgun (WGS) entry which is preliminary data.</text>
</comment>
<gene>
    <name evidence="1" type="ORF">LH29_13315</name>
</gene>
<keyword evidence="2" id="KW-1185">Reference proteome</keyword>
<dbReference type="Proteomes" id="UP000032544">
    <property type="component" value="Unassembled WGS sequence"/>
</dbReference>
<accession>A0A0D8J8E1</accession>
<evidence type="ECO:0000313" key="2">
    <source>
        <dbReference type="Proteomes" id="UP000032544"/>
    </source>
</evidence>
<sequence>MRTILNINEYAQNQAIHLEKINDSSNQVEIAEVNYTPESNLELLLQSPLFIRSPRNIKIAGDRLTLTLEEFVRADYPDRAPEFAWASFFYHSYVRFHHISFLLPGDDFYMIKSALLPEAIYLKIVLGMAD</sequence>
<name>A0A0D8J8E1_9BACT</name>
<dbReference type="AlphaFoldDB" id="A0A0D8J8E1"/>
<dbReference type="RefSeq" id="WP_045030395.1">
    <property type="nucleotide sequence ID" value="NZ_JRHC01000003.1"/>
</dbReference>
<reference evidence="1 2" key="1">
    <citation type="submission" date="2014-09" db="EMBL/GenBank/DDBJ databases">
        <title>Draft Genome Sequence of Draconibacterium sp. JN14CK-3.</title>
        <authorList>
            <person name="Dong C."/>
            <person name="Lai Q."/>
            <person name="Shao Z."/>
        </authorList>
    </citation>
    <scope>NUCLEOTIDE SEQUENCE [LARGE SCALE GENOMIC DNA]</scope>
    <source>
        <strain evidence="1 2">JN14CK-3</strain>
    </source>
</reference>